<name>A0A0F7SQT4_PHARH</name>
<comment type="similarity">
    <text evidence="2">Belongs to the dynactin subunits 5/6 family. Dynactin subunit 6 subfamily.</text>
</comment>
<sequence>MARLLKDNFEISHTAIVCHDVELKGEIIIGSGTIIHSKATIFAITGPIVIGSDNIIEEGAVIVNRRKETMQIGDHNLFSINSRIESPSVGSFNTFHPRSSTAASTRITDNCIIGAGCALVPSASDTRNSEEEQDENRDEVLEPYTVIYLLGDEDGGRRVGRRISNRDEEDGDRDLRVKHAQYLREV</sequence>
<protein>
    <recommendedName>
        <fullName evidence="3">Dynactin subunit 6</fullName>
    </recommendedName>
</protein>
<evidence type="ECO:0000256" key="4">
    <source>
        <dbReference type="ARBA" id="ARBA00022490"/>
    </source>
</evidence>
<evidence type="ECO:0000256" key="3">
    <source>
        <dbReference type="ARBA" id="ARBA00016573"/>
    </source>
</evidence>
<dbReference type="SUPFAM" id="SSF51161">
    <property type="entry name" value="Trimeric LpxA-like enzymes"/>
    <property type="match status" value="1"/>
</dbReference>
<comment type="function">
    <text evidence="6">Part of the dynactin complex that activates the molecular motor dynein for ultra-processive transport along microtubules.</text>
</comment>
<keyword evidence="5" id="KW-0206">Cytoskeleton</keyword>
<keyword evidence="4" id="KW-0963">Cytoplasm</keyword>
<dbReference type="Gene3D" id="2.160.10.10">
    <property type="entry name" value="Hexapeptide repeat proteins"/>
    <property type="match status" value="1"/>
</dbReference>
<dbReference type="GO" id="GO:0005869">
    <property type="term" value="C:dynactin complex"/>
    <property type="evidence" value="ECO:0007669"/>
    <property type="project" value="InterPro"/>
</dbReference>
<reference evidence="7" key="1">
    <citation type="submission" date="2014-08" db="EMBL/GenBank/DDBJ databases">
        <authorList>
            <person name="Sharma Rahul"/>
            <person name="Thines Marco"/>
        </authorList>
    </citation>
    <scope>NUCLEOTIDE SEQUENCE</scope>
</reference>
<proteinExistence type="inferred from homology"/>
<dbReference type="EMBL" id="LN483166">
    <property type="protein sequence ID" value="CED84582.1"/>
    <property type="molecule type" value="Genomic_DNA"/>
</dbReference>
<evidence type="ECO:0000256" key="2">
    <source>
        <dbReference type="ARBA" id="ARBA00007719"/>
    </source>
</evidence>
<comment type="subcellular location">
    <subcellularLocation>
        <location evidence="1">Cytoplasm</location>
        <location evidence="1">Cytoskeleton</location>
    </subcellularLocation>
</comment>
<dbReference type="InterPro" id="IPR027777">
    <property type="entry name" value="DCTN6"/>
</dbReference>
<evidence type="ECO:0000256" key="5">
    <source>
        <dbReference type="ARBA" id="ARBA00023212"/>
    </source>
</evidence>
<dbReference type="AlphaFoldDB" id="A0A0F7SQT4"/>
<accession>A0A0F7SQT4</accession>
<dbReference type="GO" id="GO:0007052">
    <property type="term" value="P:mitotic spindle organization"/>
    <property type="evidence" value="ECO:0007669"/>
    <property type="project" value="TreeGrafter"/>
</dbReference>
<dbReference type="InterPro" id="IPR011004">
    <property type="entry name" value="Trimer_LpxA-like_sf"/>
</dbReference>
<evidence type="ECO:0000313" key="7">
    <source>
        <dbReference type="EMBL" id="CED84582.1"/>
    </source>
</evidence>
<dbReference type="GO" id="GO:0070840">
    <property type="term" value="F:dynein complex binding"/>
    <property type="evidence" value="ECO:0007669"/>
    <property type="project" value="TreeGrafter"/>
</dbReference>
<dbReference type="PANTHER" id="PTHR13072">
    <property type="entry name" value="DYNACTIN 6"/>
    <property type="match status" value="1"/>
</dbReference>
<evidence type="ECO:0000256" key="1">
    <source>
        <dbReference type="ARBA" id="ARBA00004245"/>
    </source>
</evidence>
<evidence type="ECO:0000256" key="6">
    <source>
        <dbReference type="ARBA" id="ARBA00034687"/>
    </source>
</evidence>
<organism evidence="7">
    <name type="scientific">Phaffia rhodozyma</name>
    <name type="common">Yeast</name>
    <name type="synonym">Xanthophyllomyces dendrorhous</name>
    <dbReference type="NCBI Taxonomy" id="264483"/>
    <lineage>
        <taxon>Eukaryota</taxon>
        <taxon>Fungi</taxon>
        <taxon>Dikarya</taxon>
        <taxon>Basidiomycota</taxon>
        <taxon>Agaricomycotina</taxon>
        <taxon>Tremellomycetes</taxon>
        <taxon>Cystofilobasidiales</taxon>
        <taxon>Mrakiaceae</taxon>
        <taxon>Phaffia</taxon>
    </lineage>
</organism>
<dbReference type="PANTHER" id="PTHR13072:SF0">
    <property type="entry name" value="DYNACTIN SUBUNIT 6"/>
    <property type="match status" value="1"/>
</dbReference>